<dbReference type="InterPro" id="IPR039804">
    <property type="entry name" value="RING-CH-C4HC3_LTN1"/>
</dbReference>
<evidence type="ECO:0000259" key="18">
    <source>
        <dbReference type="PROSITE" id="PS50089"/>
    </source>
</evidence>
<comment type="catalytic activity">
    <reaction evidence="1 16">
        <text>S-ubiquitinyl-[E2 ubiquitin-conjugating enzyme]-L-cysteine + [acceptor protein]-L-lysine = [E2 ubiquitin-conjugating enzyme]-L-cysteine + N(6)-ubiquitinyl-[acceptor protein]-L-lysine.</text>
        <dbReference type="EC" id="2.3.2.27"/>
    </reaction>
</comment>
<evidence type="ECO:0000256" key="5">
    <source>
        <dbReference type="ARBA" id="ARBA00012483"/>
    </source>
</evidence>
<evidence type="ECO:0000256" key="16">
    <source>
        <dbReference type="RuleBase" id="RU367090"/>
    </source>
</evidence>
<keyword evidence="12 16" id="KW-0833">Ubl conjugation pathway</keyword>
<evidence type="ECO:0000256" key="2">
    <source>
        <dbReference type="ARBA" id="ARBA00004514"/>
    </source>
</evidence>
<evidence type="ECO:0000313" key="19">
    <source>
        <dbReference type="EMBL" id="KJR82051.1"/>
    </source>
</evidence>
<evidence type="ECO:0000256" key="1">
    <source>
        <dbReference type="ARBA" id="ARBA00000900"/>
    </source>
</evidence>
<dbReference type="PROSITE" id="PS50089">
    <property type="entry name" value="ZF_RING_2"/>
    <property type="match status" value="1"/>
</dbReference>
<comment type="function">
    <text evidence="14">E3 ubiquitin-protein ligase component of the ribosome quality control complex (RQC), a ribosome-associated complex that mediates ubiquitination and extraction of incompletely synthesized nascent chains for proteasomal degradation. Mediates ubiquitination of proteins derived from mRNAs lacking stop codons (non-stop proteins) and other translation arrest products induced by poly-lysine sequences and tandem rare codons. Ubiquitination leads to CDC48 recruitment for extraction and degradation of the incomplete translation product. May indirectly play a role in chromatin function and transcription.</text>
</comment>
<comment type="similarity">
    <text evidence="4 16">Belongs to the LTN1 family.</text>
</comment>
<dbReference type="InterPro" id="IPR001841">
    <property type="entry name" value="Znf_RING"/>
</dbReference>
<proteinExistence type="inferred from homology"/>
<dbReference type="Pfam" id="PF23280">
    <property type="entry name" value="TPR_26"/>
    <property type="match status" value="1"/>
</dbReference>
<dbReference type="Pfam" id="PF23009">
    <property type="entry name" value="UBC_like"/>
    <property type="match status" value="1"/>
</dbReference>
<dbReference type="InterPro" id="IPR039795">
    <property type="entry name" value="LTN1/Rkr1"/>
</dbReference>
<dbReference type="GO" id="GO:0072344">
    <property type="term" value="P:rescue of stalled ribosome"/>
    <property type="evidence" value="ECO:0007669"/>
    <property type="project" value="UniProtKB-UniRule"/>
</dbReference>
<reference evidence="19 20" key="2">
    <citation type="journal article" date="2015" name="Eukaryot. Cell">
        <title>Asexual propagation of a virulent clone complex in a human and feline outbreak of sporotrichosis.</title>
        <authorList>
            <person name="Teixeira Mde M."/>
            <person name="Rodrigues A.M."/>
            <person name="Tsui C.K."/>
            <person name="de Almeida L.G."/>
            <person name="Van Diepeningen A.D."/>
            <person name="van den Ende B.G."/>
            <person name="Fernandes G.F."/>
            <person name="Kano R."/>
            <person name="Hamelin R.C."/>
            <person name="Lopes-Bezerra L.M."/>
            <person name="Vasconcelos A.T."/>
            <person name="de Hoog S."/>
            <person name="de Camargo Z.P."/>
            <person name="Felipe M.S."/>
        </authorList>
    </citation>
    <scope>NUCLEOTIDE SEQUENCE [LARGE SCALE GENOMIC DNA]</scope>
    <source>
        <strain evidence="19 20">1099-18</strain>
    </source>
</reference>
<dbReference type="GO" id="GO:0008270">
    <property type="term" value="F:zinc ion binding"/>
    <property type="evidence" value="ECO:0007669"/>
    <property type="project" value="UniProtKB-KW"/>
</dbReference>
<dbReference type="SMART" id="SM00184">
    <property type="entry name" value="RING"/>
    <property type="match status" value="1"/>
</dbReference>
<evidence type="ECO:0000256" key="9">
    <source>
        <dbReference type="ARBA" id="ARBA00022723"/>
    </source>
</evidence>
<dbReference type="PANTHER" id="PTHR12389">
    <property type="entry name" value="ZINC FINGER PROTEIN 294"/>
    <property type="match status" value="1"/>
</dbReference>
<accession>A0A0F2M1N5</accession>
<evidence type="ECO:0000256" key="15">
    <source>
        <dbReference type="PROSITE-ProRule" id="PRU00175"/>
    </source>
</evidence>
<organism evidence="19 20">
    <name type="scientific">Sporothrix schenckii 1099-18</name>
    <dbReference type="NCBI Taxonomy" id="1397361"/>
    <lineage>
        <taxon>Eukaryota</taxon>
        <taxon>Fungi</taxon>
        <taxon>Dikarya</taxon>
        <taxon>Ascomycota</taxon>
        <taxon>Pezizomycotina</taxon>
        <taxon>Sordariomycetes</taxon>
        <taxon>Sordariomycetidae</taxon>
        <taxon>Ophiostomatales</taxon>
        <taxon>Ophiostomataceae</taxon>
        <taxon>Sporothrix</taxon>
    </lineage>
</organism>
<sequence>MSRPQGRPRGPPPAGLKGFGSVGVAKPGGASLGKGGFGGFETARSKSGLAYIAERADLSAISDAHAVVSFKNLAKKDSTTKARALEELLAHAQAHPYSSSGGGVEDAILEAWVQCYPRLSIDDARRVRELAHTVQLALMQSARKRMERLVPKVASAWLAGTHDRDRAVAKAAADGLASFLTTDDKTTMFWRRLQPQILQDATAAMQETPATLSDLRSTTQDDADLKYHRVLYSSLSLVLALLRTLSVADTAGLAHAYTQFFAVEALWSRAALSPDSHVRRVTYELLLACLETRPDLLEAPAQLARLTKLLTQDAPKTSQAGSVVDYLRVLQTLTEAHPEIWADGGHPFMRLRPLIEKGSQGTAASPAAPSRNFWTQLDALFASMPPRDIAAEAASSVLASFRKGLSSRDEPQSNAIDGWTAYLSMVRRLVDVVTPDEARVALVEANVFPLLDRFLGPPPTDNGGTVWATGAHLPVLTRASLLVARPAYADIVASARREWDRLANNLAGRMANSLPEVSKAFTASQQAIAGEGDRWFTLVADIHRSVQQVEARQSTADGAAANLVEHVLEQPTLSLLQSAVDLLTKRNFKPFGAAQLVRAAFSHAPHVLQANETGTAMIASLFPVDDAEQLSLVVASPSASALLSCLRSMATIPAFHEQYTRIYAFILSLLLARKDAEPDTTANSIALLISDASDAALATSRRNSDLQEYLGGACFATAQGQLASWDLFHAVSAANALSAATAKKLAAALVRSLGGGDTANPAGVLTALETMATKTPGLLADDEELHLELVTKLLGMMEVHDTALSAKVHALRALVDGSSSSNSSNSRTRIGGGDAKGAQSTRLIKIVQDNLDSAGPNSLEIDTLVEQAASIAKSPNVTDEDRENLFPNTNIWMQAMQAFLATGSTGGLNLNPSLSLTSNVGGAYLLVPSSGQRAQAQRQRPAVHRDRHGRSVPARMAAYTTQLLATVVDDDSVALAALPQEFQVELLYLLYLVAELGSDQVALSEAHSLWGDLTDPFVLAAAEDAIAAIRSTLAGVLQAGRSDSSASPLSDALVAAMLQQTQQPTALAVYTTRALSGLLQTRMEGRTFSATVDEAYVVKQNLWKTGAGTGTTLGALAFLSGYGEVLVASPSVSNFCNRLISDVAGANPRASSAKAQSTLETLVLLNACVAVYEVGALPTASNRLMFAVKQITSWFGRGDDGDDDDDDNDDNKEDAALDSRIAAESCRALQRLLPCIKDMYGPHWERSIKYSIGLWDQAAAVAAAPSSALDEHLPYVYASLKLMGALDALDEPNDDLEDTLALFSEAKWTGLRRLLLALAHRRPSAAAATAATSSTRTQPQGVVDALLSRMASKTPLHLLTADSADLYTLVASDSRDIQAAGYGFLHRALPAQQEELSFNTILEKKEARLPDELLSLLLGAPTLEAYPDDVLATFPTPVRGYLLAWRLVFDAFSTASAKVRSDYVAHLGSSSSHVAALLDFAFDVLGHSAARPLNLDKEGLADRASIAAYDLAAAEASRSDEAHMHQLLVHLYYLVLKYVPGLFKAWYTACRTKQTTVAVEAWTAKYVSALVVEEVLDDVAAWAASSEGRGGAAGSAASAAGDDDHDMTIKTNKRAREVVAGYEVDELTLSIALRLPANYPIDNVAVVGLNRVAVDEKKWQSWLMITQGVIAFANGSLVEGLAAFQRNVLGALQGHTECAICYSIISVEKRVPEKRCGTCKNMFHRSCLYKWFQSSNQNSCPLCRNPISFLGSEKFKRRDVEY</sequence>
<dbReference type="InterPro" id="IPR013083">
    <property type="entry name" value="Znf_RING/FYVE/PHD"/>
</dbReference>
<evidence type="ECO:0000256" key="17">
    <source>
        <dbReference type="SAM" id="MobiDB-lite"/>
    </source>
</evidence>
<dbReference type="InterPro" id="IPR054478">
    <property type="entry name" value="LTN1_UBC"/>
</dbReference>
<evidence type="ECO:0000313" key="20">
    <source>
        <dbReference type="Proteomes" id="UP000033710"/>
    </source>
</evidence>
<dbReference type="Pfam" id="PF22999">
    <property type="entry name" value="LTN1_E3_ligase_6th"/>
    <property type="match status" value="1"/>
</dbReference>
<dbReference type="OrthoDB" id="6108at2759"/>
<dbReference type="Proteomes" id="UP000033710">
    <property type="component" value="Unassembled WGS sequence"/>
</dbReference>
<keyword evidence="11 15" id="KW-0863">Zinc-finger</keyword>
<dbReference type="InterPro" id="IPR057030">
    <property type="entry name" value="TPR_Rkr-1"/>
</dbReference>
<keyword evidence="10" id="KW-0677">Repeat</keyword>
<evidence type="ECO:0000256" key="3">
    <source>
        <dbReference type="ARBA" id="ARBA00004906"/>
    </source>
</evidence>
<evidence type="ECO:0000256" key="14">
    <source>
        <dbReference type="ARBA" id="ARBA00055150"/>
    </source>
</evidence>
<feature type="compositionally biased region" description="Acidic residues" evidence="17">
    <location>
        <begin position="1200"/>
        <end position="1212"/>
    </location>
</feature>
<dbReference type="InterPro" id="IPR016024">
    <property type="entry name" value="ARM-type_fold"/>
</dbReference>
<dbReference type="Pfam" id="PF22958">
    <property type="entry name" value="Ltn1_1st"/>
    <property type="match status" value="1"/>
</dbReference>
<feature type="region of interest" description="Disordered" evidence="17">
    <location>
        <begin position="817"/>
        <end position="836"/>
    </location>
</feature>
<keyword evidence="9 16" id="KW-0479">Metal-binding</keyword>
<comment type="subcellular location">
    <subcellularLocation>
        <location evidence="2">Cytoplasm</location>
        <location evidence="2">Cytosol</location>
    </subcellularLocation>
</comment>
<dbReference type="GeneID" id="27672168"/>
<dbReference type="KEGG" id="ssck:SPSK_10503"/>
<feature type="domain" description="RING-type" evidence="18">
    <location>
        <begin position="1698"/>
        <end position="1744"/>
    </location>
</feature>
<dbReference type="FunFam" id="3.30.40.10:FF:000038">
    <property type="entry name" value="E3 ubiquitin-protein ligase listerin"/>
    <property type="match status" value="1"/>
</dbReference>
<dbReference type="GO" id="GO:0005829">
    <property type="term" value="C:cytosol"/>
    <property type="evidence" value="ECO:0007669"/>
    <property type="project" value="UniProtKB-SubCell"/>
</dbReference>
<evidence type="ECO:0000256" key="8">
    <source>
        <dbReference type="ARBA" id="ARBA00022679"/>
    </source>
</evidence>
<protein>
    <recommendedName>
        <fullName evidence="6 16">E3 ubiquitin-protein ligase listerin</fullName>
        <ecNumber evidence="5 16">2.3.2.27</ecNumber>
    </recommendedName>
    <alternativeName>
        <fullName evidence="16">RING-type E3 ubiquitin transferase listerin</fullName>
    </alternativeName>
</protein>
<dbReference type="EMBL" id="AXCR01000010">
    <property type="protein sequence ID" value="KJR82051.1"/>
    <property type="molecule type" value="Genomic_DNA"/>
</dbReference>
<evidence type="ECO:0000256" key="4">
    <source>
        <dbReference type="ARBA" id="ARBA00007997"/>
    </source>
</evidence>
<dbReference type="GO" id="GO:0043023">
    <property type="term" value="F:ribosomal large subunit binding"/>
    <property type="evidence" value="ECO:0007669"/>
    <property type="project" value="TreeGrafter"/>
</dbReference>
<comment type="caution">
    <text evidence="19">The sequence shown here is derived from an EMBL/GenBank/DDBJ whole genome shotgun (WGS) entry which is preliminary data.</text>
</comment>
<evidence type="ECO:0000256" key="13">
    <source>
        <dbReference type="ARBA" id="ARBA00022833"/>
    </source>
</evidence>
<keyword evidence="13 16" id="KW-0862">Zinc</keyword>
<dbReference type="SMART" id="SM01197">
    <property type="entry name" value="FANCL_C"/>
    <property type="match status" value="1"/>
</dbReference>
<keyword evidence="8 16" id="KW-0808">Transferase</keyword>
<dbReference type="GO" id="GO:0061630">
    <property type="term" value="F:ubiquitin protein ligase activity"/>
    <property type="evidence" value="ECO:0007669"/>
    <property type="project" value="UniProtKB-UniRule"/>
</dbReference>
<dbReference type="GO" id="GO:1990112">
    <property type="term" value="C:RQC complex"/>
    <property type="evidence" value="ECO:0007669"/>
    <property type="project" value="UniProtKB-UniRule"/>
</dbReference>
<dbReference type="GO" id="GO:1990116">
    <property type="term" value="P:ribosome-associated ubiquitin-dependent protein catabolic process"/>
    <property type="evidence" value="ECO:0007669"/>
    <property type="project" value="UniProtKB-UniRule"/>
</dbReference>
<dbReference type="Pfam" id="PF13639">
    <property type="entry name" value="zf-RING_2"/>
    <property type="match status" value="1"/>
</dbReference>
<dbReference type="PANTHER" id="PTHR12389:SF0">
    <property type="entry name" value="E3 UBIQUITIN-PROTEIN LIGASE LISTERIN"/>
    <property type="match status" value="1"/>
</dbReference>
<dbReference type="InterPro" id="IPR054476">
    <property type="entry name" value="Ltn1_N"/>
</dbReference>
<reference evidence="19 20" key="1">
    <citation type="journal article" date="2014" name="BMC Genomics">
        <title>Comparative genomics of the major fungal agents of human and animal Sporotrichosis: Sporothrix schenckii and Sporothrix brasiliensis.</title>
        <authorList>
            <person name="Teixeira M.M."/>
            <person name="de Almeida L.G."/>
            <person name="Kubitschek-Barreira P."/>
            <person name="Alves F.L."/>
            <person name="Kioshima E.S."/>
            <person name="Abadio A.K."/>
            <person name="Fernandes L."/>
            <person name="Derengowski L.S."/>
            <person name="Ferreira K.S."/>
            <person name="Souza R.C."/>
            <person name="Ruiz J.C."/>
            <person name="de Andrade N.C."/>
            <person name="Paes H.C."/>
            <person name="Nicola A.M."/>
            <person name="Albuquerque P."/>
            <person name="Gerber A.L."/>
            <person name="Martins V.P."/>
            <person name="Peconick L.D."/>
            <person name="Neto A.V."/>
            <person name="Chaucanez C.B."/>
            <person name="Silva P.A."/>
            <person name="Cunha O.L."/>
            <person name="de Oliveira F.F."/>
            <person name="dos Santos T.C."/>
            <person name="Barros A.L."/>
            <person name="Soares M.A."/>
            <person name="de Oliveira L.M."/>
            <person name="Marini M.M."/>
            <person name="Villalobos-Duno H."/>
            <person name="Cunha M.M."/>
            <person name="de Hoog S."/>
            <person name="da Silveira J.F."/>
            <person name="Henrissat B."/>
            <person name="Nino-Vega G.A."/>
            <person name="Cisalpino P.S."/>
            <person name="Mora-Montes H.M."/>
            <person name="Almeida S.R."/>
            <person name="Stajich J.E."/>
            <person name="Lopes-Bezerra L.M."/>
            <person name="Vasconcelos A.T."/>
            <person name="Felipe M.S."/>
        </authorList>
    </citation>
    <scope>NUCLEOTIDE SEQUENCE [LARGE SCALE GENOMIC DNA]</scope>
    <source>
        <strain evidence="19 20">1099-18</strain>
    </source>
</reference>
<feature type="region of interest" description="Disordered" evidence="17">
    <location>
        <begin position="1197"/>
        <end position="1216"/>
    </location>
</feature>
<evidence type="ECO:0000256" key="12">
    <source>
        <dbReference type="ARBA" id="ARBA00022786"/>
    </source>
</evidence>
<evidence type="ECO:0000256" key="6">
    <source>
        <dbReference type="ARBA" id="ARBA00017157"/>
    </source>
</evidence>
<comment type="subunit">
    <text evidence="16">Component of the ribosome quality control complex (RQC).</text>
</comment>
<dbReference type="VEuPathDB" id="FungiDB:SPSK_10503"/>
<dbReference type="UniPathway" id="UPA00143"/>
<dbReference type="Gene3D" id="3.30.40.10">
    <property type="entry name" value="Zinc/RING finger domain, C3HC4 (zinc finger)"/>
    <property type="match status" value="1"/>
</dbReference>
<dbReference type="InterPro" id="IPR054477">
    <property type="entry name" value="LTN1_E3_ligase_6th"/>
</dbReference>
<dbReference type="SUPFAM" id="SSF57850">
    <property type="entry name" value="RING/U-box"/>
    <property type="match status" value="1"/>
</dbReference>
<evidence type="ECO:0000256" key="7">
    <source>
        <dbReference type="ARBA" id="ARBA00022490"/>
    </source>
</evidence>
<comment type="function">
    <text evidence="16">E3 ubiquitin-protein ligase. Component of the ribosome quality control complex (RQC), a ribosome-associated complex that mediates ubiquitination and extraction of incompletely synthesized nascent chains for proteasomal degradation.</text>
</comment>
<comment type="pathway">
    <text evidence="3 16">Protein modification; protein ubiquitination.</text>
</comment>
<feature type="region of interest" description="Disordered" evidence="17">
    <location>
        <begin position="1"/>
        <end position="20"/>
    </location>
</feature>
<name>A0A0F2M1N5_SPOSC</name>
<dbReference type="CDD" id="cd16491">
    <property type="entry name" value="RING-CH-C4HC3_LTN1"/>
    <property type="match status" value="1"/>
</dbReference>
<dbReference type="SUPFAM" id="SSF48371">
    <property type="entry name" value="ARM repeat"/>
    <property type="match status" value="1"/>
</dbReference>
<evidence type="ECO:0000256" key="10">
    <source>
        <dbReference type="ARBA" id="ARBA00022737"/>
    </source>
</evidence>
<dbReference type="EC" id="2.3.2.27" evidence="5 16"/>
<keyword evidence="7" id="KW-0963">Cytoplasm</keyword>
<gene>
    <name evidence="19" type="ORF">SPSK_10503</name>
</gene>
<dbReference type="RefSeq" id="XP_016584727.1">
    <property type="nucleotide sequence ID" value="XM_016736891.1"/>
</dbReference>
<dbReference type="GO" id="GO:0016567">
    <property type="term" value="P:protein ubiquitination"/>
    <property type="evidence" value="ECO:0007669"/>
    <property type="project" value="UniProtKB-UniPathway"/>
</dbReference>
<evidence type="ECO:0000256" key="11">
    <source>
        <dbReference type="ARBA" id="ARBA00022771"/>
    </source>
</evidence>